<dbReference type="Gene3D" id="3.40.50.1260">
    <property type="entry name" value="Phosphoglycerate kinase, N-terminal domain"/>
    <property type="match status" value="2"/>
</dbReference>
<dbReference type="OrthoDB" id="9808460at2"/>
<dbReference type="EC" id="2.7.2.3" evidence="12"/>
<protein>
    <recommendedName>
        <fullName evidence="12 13">Multifunctional fusion protein</fullName>
    </recommendedName>
    <domain>
        <recommendedName>
            <fullName evidence="13">Triosephosphate isomerase</fullName>
            <shortName evidence="13">TIM</shortName>
            <shortName evidence="13">TPI</shortName>
            <ecNumber evidence="13">5.3.1.1</ecNumber>
        </recommendedName>
        <alternativeName>
            <fullName evidence="13">Triose-phosphate isomerase</fullName>
        </alternativeName>
    </domain>
    <domain>
        <recommendedName>
            <fullName evidence="12">Phosphoglycerate kinase</fullName>
            <ecNumber evidence="12">2.7.2.3</ecNumber>
        </recommendedName>
    </domain>
</protein>
<dbReference type="InterPro" id="IPR013785">
    <property type="entry name" value="Aldolase_TIM"/>
</dbReference>
<evidence type="ECO:0000256" key="4">
    <source>
        <dbReference type="ARBA" id="ARBA00022432"/>
    </source>
</evidence>
<dbReference type="GO" id="GO:0006096">
    <property type="term" value="P:glycolytic process"/>
    <property type="evidence" value="ECO:0007669"/>
    <property type="project" value="UniProtKB-UniRule"/>
</dbReference>
<dbReference type="EMBL" id="CP001841">
    <property type="protein sequence ID" value="AEF80328.1"/>
    <property type="molecule type" value="Genomic_DNA"/>
</dbReference>
<dbReference type="InterPro" id="IPR035990">
    <property type="entry name" value="TIM_sf"/>
</dbReference>
<comment type="pathway">
    <text evidence="12">Carbohydrate degradation; glycolysis; pyruvate from D-glyceraldehyde 3-phosphate: step 2/5.</text>
</comment>
<evidence type="ECO:0000256" key="10">
    <source>
        <dbReference type="ARBA" id="ARBA00023152"/>
    </source>
</evidence>
<evidence type="ECO:0000256" key="2">
    <source>
        <dbReference type="ARBA" id="ARBA00004680"/>
    </source>
</evidence>
<keyword evidence="9 12" id="KW-0067">ATP-binding</keyword>
<evidence type="ECO:0000256" key="9">
    <source>
        <dbReference type="ARBA" id="ARBA00022840"/>
    </source>
</evidence>
<feature type="binding site" evidence="13">
    <location>
        <position position="591"/>
    </location>
    <ligand>
        <name>substrate</name>
    </ligand>
</feature>
<dbReference type="PROSITE" id="PS51440">
    <property type="entry name" value="TIM_2"/>
    <property type="match status" value="1"/>
</dbReference>
<dbReference type="SUPFAM" id="SSF53748">
    <property type="entry name" value="Phosphoglycerate kinase"/>
    <property type="match status" value="1"/>
</dbReference>
<keyword evidence="11 13" id="KW-0413">Isomerase</keyword>
<dbReference type="GO" id="GO:0005524">
    <property type="term" value="F:ATP binding"/>
    <property type="evidence" value="ECO:0007669"/>
    <property type="project" value="UniProtKB-KW"/>
</dbReference>
<reference evidence="15" key="1">
    <citation type="submission" date="2009-12" db="EMBL/GenBank/DDBJ databases">
        <title>Complete sequence of Treponema azotonutricium strain ZAS-9.</title>
        <authorList>
            <person name="Tetu S.G."/>
            <person name="Matson E."/>
            <person name="Ren Q."/>
            <person name="Seshadri R."/>
            <person name="Elbourne L."/>
            <person name="Hassan K.A."/>
            <person name="Durkin A."/>
            <person name="Radune D."/>
            <person name="Mohamoud Y."/>
            <person name="Shay R."/>
            <person name="Jin S."/>
            <person name="Zhang X."/>
            <person name="Lucey K."/>
            <person name="Ballor N.R."/>
            <person name="Ottesen E."/>
            <person name="Rosenthal R."/>
            <person name="Allen A."/>
            <person name="Leadbetter J.R."/>
            <person name="Paulsen I.T."/>
        </authorList>
    </citation>
    <scope>NUCLEOTIDE SEQUENCE [LARGE SCALE GENOMIC DNA]</scope>
    <source>
        <strain evidence="15">ATCC BAA-888 / DSM 13862 / ZAS-9</strain>
    </source>
</reference>
<comment type="catalytic activity">
    <reaction evidence="13">
        <text>D-glyceraldehyde 3-phosphate = dihydroxyacetone phosphate</text>
        <dbReference type="Rhea" id="RHEA:18585"/>
        <dbReference type="ChEBI" id="CHEBI:57642"/>
        <dbReference type="ChEBI" id="CHEBI:59776"/>
        <dbReference type="EC" id="5.3.1.1"/>
    </reaction>
</comment>
<comment type="catalytic activity">
    <reaction evidence="1 12">
        <text>(2R)-3-phosphoglycerate + ATP = (2R)-3-phospho-glyceroyl phosphate + ADP</text>
        <dbReference type="Rhea" id="RHEA:14801"/>
        <dbReference type="ChEBI" id="CHEBI:30616"/>
        <dbReference type="ChEBI" id="CHEBI:57604"/>
        <dbReference type="ChEBI" id="CHEBI:58272"/>
        <dbReference type="ChEBI" id="CHEBI:456216"/>
        <dbReference type="EC" id="2.7.2.3"/>
    </reaction>
</comment>
<evidence type="ECO:0000256" key="5">
    <source>
        <dbReference type="ARBA" id="ARBA00022490"/>
    </source>
</evidence>
<dbReference type="InterPro" id="IPR001576">
    <property type="entry name" value="Phosphoglycerate_kinase"/>
</dbReference>
<dbReference type="GO" id="GO:0043531">
    <property type="term" value="F:ADP binding"/>
    <property type="evidence" value="ECO:0007669"/>
    <property type="project" value="TreeGrafter"/>
</dbReference>
<evidence type="ECO:0000313" key="15">
    <source>
        <dbReference type="Proteomes" id="UP000009222"/>
    </source>
</evidence>
<dbReference type="HAMAP" id="MF_00145">
    <property type="entry name" value="Phosphoglyc_kinase"/>
    <property type="match status" value="1"/>
</dbReference>
<dbReference type="InterPro" id="IPR000652">
    <property type="entry name" value="Triosephosphate_isomerase"/>
</dbReference>
<reference evidence="14 15" key="2">
    <citation type="journal article" date="2011" name="ISME J.">
        <title>RNA-seq reveals cooperative metabolic interactions between two termite-gut spirochete species in co-culture.</title>
        <authorList>
            <person name="Rosenthal A.Z."/>
            <person name="Matson E.G."/>
            <person name="Eldar A."/>
            <person name="Leadbetter J.R."/>
        </authorList>
    </citation>
    <scope>NUCLEOTIDE SEQUENCE [LARGE SCALE GENOMIC DNA]</scope>
    <source>
        <strain evidence="15">ATCC BAA-888 / DSM 13862 / ZAS-9</strain>
    </source>
</reference>
<dbReference type="PANTHER" id="PTHR11406:SF23">
    <property type="entry name" value="PHOSPHOGLYCERATE KINASE 1, CHLOROPLASTIC-RELATED"/>
    <property type="match status" value="1"/>
</dbReference>
<dbReference type="Pfam" id="PF00121">
    <property type="entry name" value="TIM"/>
    <property type="match status" value="1"/>
</dbReference>
<dbReference type="PROSITE" id="PS00171">
    <property type="entry name" value="TIM_1"/>
    <property type="match status" value="1"/>
</dbReference>
<comment type="pathway">
    <text evidence="2 13">Carbohydrate degradation; glycolysis; D-glyceraldehyde 3-phosphate from glycerone phosphate: step 1/1.</text>
</comment>
<dbReference type="FunCoup" id="F5Y8D6">
    <property type="interactions" value="370"/>
</dbReference>
<feature type="binding site" evidence="12">
    <location>
        <position position="226"/>
    </location>
    <ligand>
        <name>ATP</name>
        <dbReference type="ChEBI" id="CHEBI:30616"/>
    </ligand>
</feature>
<feature type="binding site" evidence="12">
    <location>
        <begin position="20"/>
        <end position="22"/>
    </location>
    <ligand>
        <name>substrate</name>
    </ligand>
</feature>
<keyword evidence="8 12" id="KW-0418">Kinase</keyword>
<feature type="active site" description="Proton acceptor" evidence="13">
    <location>
        <position position="585"/>
    </location>
</feature>
<evidence type="ECO:0000256" key="13">
    <source>
        <dbReference type="HAMAP-Rule" id="MF_00147"/>
    </source>
</evidence>
<organism evidence="14 15">
    <name type="scientific">Leadbettera azotonutricia (strain ATCC BAA-888 / DSM 13862 / ZAS-9)</name>
    <name type="common">Treponema azotonutricium</name>
    <dbReference type="NCBI Taxonomy" id="545695"/>
    <lineage>
        <taxon>Bacteria</taxon>
        <taxon>Pseudomonadati</taxon>
        <taxon>Spirochaetota</taxon>
        <taxon>Spirochaetia</taxon>
        <taxon>Spirochaetales</taxon>
        <taxon>Breznakiellaceae</taxon>
        <taxon>Leadbettera</taxon>
    </lineage>
</organism>
<dbReference type="FunFam" id="3.20.20.70:FF:000016">
    <property type="entry name" value="Triosephosphate isomerase"/>
    <property type="match status" value="1"/>
</dbReference>
<feature type="binding site" evidence="13">
    <location>
        <begin position="652"/>
        <end position="653"/>
    </location>
    <ligand>
        <name>substrate</name>
    </ligand>
</feature>
<dbReference type="FunFam" id="3.40.50.1260:FF:000007">
    <property type="entry name" value="Phosphoglycerate kinase"/>
    <property type="match status" value="1"/>
</dbReference>
<feature type="binding site" evidence="12">
    <location>
        <position position="317"/>
    </location>
    <ligand>
        <name>ATP</name>
        <dbReference type="ChEBI" id="CHEBI:30616"/>
    </ligand>
</feature>
<comment type="subunit">
    <text evidence="12">Monomer.</text>
</comment>
<feature type="binding site" evidence="12">
    <location>
        <position position="138"/>
    </location>
    <ligand>
        <name>substrate</name>
    </ligand>
</feature>
<feature type="active site" description="Electrophile" evidence="13">
    <location>
        <position position="513"/>
    </location>
</feature>
<dbReference type="GO" id="GO:0004618">
    <property type="term" value="F:phosphoglycerate kinase activity"/>
    <property type="evidence" value="ECO:0007669"/>
    <property type="project" value="UniProtKB-UniRule"/>
</dbReference>
<dbReference type="PRINTS" id="PR00477">
    <property type="entry name" value="PHGLYCKINASE"/>
</dbReference>
<dbReference type="Gene3D" id="3.20.20.70">
    <property type="entry name" value="Aldolase class I"/>
    <property type="match status" value="1"/>
</dbReference>
<keyword evidence="7 12" id="KW-0547">Nucleotide-binding</keyword>
<dbReference type="UniPathway" id="UPA00138"/>
<accession>F5Y8D6</accession>
<dbReference type="EC" id="5.3.1.1" evidence="13"/>
<feature type="binding site" evidence="12">
    <location>
        <position position="175"/>
    </location>
    <ligand>
        <name>substrate</name>
    </ligand>
</feature>
<dbReference type="InterPro" id="IPR036043">
    <property type="entry name" value="Phosphoglycerate_kinase_sf"/>
</dbReference>
<dbReference type="eggNOG" id="COG0149">
    <property type="taxonomic scope" value="Bacteria"/>
</dbReference>
<dbReference type="CDD" id="cd00318">
    <property type="entry name" value="Phosphoglycerate_kinase"/>
    <property type="match status" value="1"/>
</dbReference>
<feature type="binding site" evidence="13">
    <location>
        <position position="631"/>
    </location>
    <ligand>
        <name>substrate</name>
    </ligand>
</feature>
<dbReference type="GO" id="GO:0004807">
    <property type="term" value="F:triose-phosphate isomerase activity"/>
    <property type="evidence" value="ECO:0007669"/>
    <property type="project" value="UniProtKB-UniRule"/>
</dbReference>
<dbReference type="KEGG" id="taz:TREAZ_3384"/>
<keyword evidence="6 12" id="KW-0808">Transferase</keyword>
<dbReference type="GO" id="GO:0005829">
    <property type="term" value="C:cytosol"/>
    <property type="evidence" value="ECO:0007669"/>
    <property type="project" value="TreeGrafter"/>
</dbReference>
<dbReference type="Pfam" id="PF00162">
    <property type="entry name" value="PGK"/>
    <property type="match status" value="1"/>
</dbReference>
<evidence type="ECO:0000256" key="3">
    <source>
        <dbReference type="ARBA" id="ARBA00008982"/>
    </source>
</evidence>
<dbReference type="SUPFAM" id="SSF51351">
    <property type="entry name" value="Triosephosphate isomerase (TIM)"/>
    <property type="match status" value="1"/>
</dbReference>
<dbReference type="HOGENOM" id="CLU_025427_3_0_12"/>
<dbReference type="UniPathway" id="UPA00109">
    <property type="reaction ID" value="UER00185"/>
</dbReference>
<feature type="binding site" evidence="13">
    <location>
        <begin position="428"/>
        <end position="430"/>
    </location>
    <ligand>
        <name>substrate</name>
    </ligand>
</feature>
<keyword evidence="4 13" id="KW-0312">Gluconeogenesis</keyword>
<evidence type="ECO:0000256" key="11">
    <source>
        <dbReference type="ARBA" id="ARBA00023235"/>
    </source>
</evidence>
<dbReference type="PROSITE" id="PS00111">
    <property type="entry name" value="PGLYCERATE_KINASE"/>
    <property type="match status" value="1"/>
</dbReference>
<dbReference type="CDD" id="cd00311">
    <property type="entry name" value="TIM"/>
    <property type="match status" value="1"/>
</dbReference>
<proteinExistence type="inferred from homology"/>
<dbReference type="AlphaFoldDB" id="F5Y8D6"/>
<feature type="binding site" evidence="12">
    <location>
        <begin position="377"/>
        <end position="380"/>
    </location>
    <ligand>
        <name>ATP</name>
        <dbReference type="ChEBI" id="CHEBI:30616"/>
    </ligand>
</feature>
<sequence length="668" mass="71166">MIKTVKTVDLKGKRVIMRVDFNVPMKDGVVQDDTRITAAIPTIKYILGQGVKTLTLMSHLGDPSKDAEKAKGKAEKDGKTFDLDKYIKGKHRMAPVAAYLSKKLKLPVVFAGEDSCYGKKALIDSQKPGTIIMLENTRFHKEETSKDDAQRDKLAKALAEYGDIFVNDAFGTAHRDHASTASIAKFVPVSVAGFLMEKEVNYLEPIVTNPVKPLVAIIGGAKVSSKIAVLESLLKNASALVIGGGMAYTFLKAQGKKIGKSLVEDDQIDTAKKILETAKKVGAEIVLPVDHVGADKFDAAAEPVAVDNVNLPAKLMGLDVGPKTIAKYKEVLSKAKTIVWNGPVGVFEFDAFAKGTEAVAKLVAEATARGAITVVGGGDSVAAVNKFGLASKMSHVSTGGGASLELLEGKKLPGIEVTRSRDYFIAGNWKMHKTRAEAAALAKALVKALKPGKHKYLVAPTFTALETVGAIVKGTNILLGAQNCAPEEQGAHTGEVSVLQLKDLGVDAIILGHSERRHIYKEDDTLINKKVKLALKHGFEVILCVGELLEEREKGKAEAVCKRQTEKGLAGVTPEELSKITIAYEPVWAIGTGKTATPDDAEAIHAYIRSVIAKLYGAQAAKQIVIQYGGSVKAENAAQLMAKEDIDGALVGGAALKEETFAPIAKFS</sequence>
<dbReference type="STRING" id="545695.TREAZ_3384"/>
<dbReference type="GO" id="GO:0006094">
    <property type="term" value="P:gluconeogenesis"/>
    <property type="evidence" value="ECO:0007669"/>
    <property type="project" value="UniProtKB-UniRule"/>
</dbReference>
<dbReference type="FunFam" id="3.40.50.1260:FF:000005">
    <property type="entry name" value="Phosphoglycerate kinase"/>
    <property type="match status" value="1"/>
</dbReference>
<evidence type="ECO:0000256" key="1">
    <source>
        <dbReference type="ARBA" id="ARBA00000642"/>
    </source>
</evidence>
<dbReference type="InterPro" id="IPR020861">
    <property type="entry name" value="Triosephosphate_isomerase_AS"/>
</dbReference>
<keyword evidence="15" id="KW-1185">Reference proteome</keyword>
<comment type="function">
    <text evidence="13">Involved in the gluconeogenesis. Catalyzes stereospecifically the conversion of dihydroxyacetone phosphate (DHAP) to D-glyceraldehyde-3-phosphate (G3P).</text>
</comment>
<gene>
    <name evidence="12" type="primary">pgk</name>
    <name evidence="13" type="synonym">tpiA</name>
    <name evidence="14" type="ordered locus">TREAZ_3384</name>
</gene>
<evidence type="ECO:0000256" key="7">
    <source>
        <dbReference type="ARBA" id="ARBA00022741"/>
    </source>
</evidence>
<comment type="subunit">
    <text evidence="13">Homodimer.</text>
</comment>
<evidence type="ECO:0000256" key="6">
    <source>
        <dbReference type="ARBA" id="ARBA00022679"/>
    </source>
</evidence>
<feature type="binding site" evidence="12">
    <location>
        <position position="35"/>
    </location>
    <ligand>
        <name>substrate</name>
    </ligand>
</feature>
<dbReference type="InterPro" id="IPR022896">
    <property type="entry name" value="TrioseP_Isoase_bac/euk"/>
</dbReference>
<comment type="pathway">
    <text evidence="13">Carbohydrate biosynthesis; gluconeogenesis.</text>
</comment>
<dbReference type="HAMAP" id="MF_00147_B">
    <property type="entry name" value="TIM_B"/>
    <property type="match status" value="1"/>
</dbReference>
<dbReference type="NCBIfam" id="TIGR00419">
    <property type="entry name" value="tim"/>
    <property type="match status" value="1"/>
</dbReference>
<comment type="similarity">
    <text evidence="3 12">Belongs to the phosphoglycerate kinase family.</text>
</comment>
<evidence type="ECO:0000313" key="14">
    <source>
        <dbReference type="EMBL" id="AEF80328.1"/>
    </source>
</evidence>
<dbReference type="PANTHER" id="PTHR11406">
    <property type="entry name" value="PHOSPHOGLYCERATE KINASE"/>
    <property type="match status" value="1"/>
</dbReference>
<name>F5Y8D6_LEAAZ</name>
<evidence type="ECO:0000256" key="12">
    <source>
        <dbReference type="HAMAP-Rule" id="MF_00145"/>
    </source>
</evidence>
<feature type="binding site" evidence="12">
    <location>
        <position position="348"/>
    </location>
    <ligand>
        <name>ATP</name>
        <dbReference type="ChEBI" id="CHEBI:30616"/>
    </ligand>
</feature>
<dbReference type="eggNOG" id="COG0126">
    <property type="taxonomic scope" value="Bacteria"/>
</dbReference>
<dbReference type="InterPro" id="IPR015824">
    <property type="entry name" value="Phosphoglycerate_kinase_N"/>
</dbReference>
<feature type="binding site" evidence="12">
    <location>
        <begin position="59"/>
        <end position="62"/>
    </location>
    <ligand>
        <name>substrate</name>
    </ligand>
</feature>
<dbReference type="Proteomes" id="UP000009222">
    <property type="component" value="Chromosome"/>
</dbReference>
<comment type="subcellular location">
    <subcellularLocation>
        <location evidence="12">Cytoplasm</location>
    </subcellularLocation>
</comment>
<dbReference type="InterPro" id="IPR015911">
    <property type="entry name" value="Phosphoglycerate_kinase_CS"/>
</dbReference>
<comment type="similarity">
    <text evidence="13">Belongs to the triosephosphate isomerase family.</text>
</comment>
<keyword evidence="5 12" id="KW-0963">Cytoplasm</keyword>
<evidence type="ECO:0000256" key="8">
    <source>
        <dbReference type="ARBA" id="ARBA00022777"/>
    </source>
</evidence>
<dbReference type="InParanoid" id="F5Y8D6"/>
<keyword evidence="10 12" id="KW-0324">Glycolysis</keyword>